<evidence type="ECO:0000313" key="2">
    <source>
        <dbReference type="Proteomes" id="UP000547011"/>
    </source>
</evidence>
<dbReference type="RefSeq" id="WP_183311970.1">
    <property type="nucleotide sequence ID" value="NZ_JACIEW010000007.1"/>
</dbReference>
<dbReference type="EMBL" id="JACIEW010000007">
    <property type="protein sequence ID" value="MBB4053171.1"/>
    <property type="molecule type" value="Genomic_DNA"/>
</dbReference>
<protein>
    <submittedName>
        <fullName evidence="1">Uncharacterized protein</fullName>
    </submittedName>
</protein>
<dbReference type="Proteomes" id="UP000547011">
    <property type="component" value="Unassembled WGS sequence"/>
</dbReference>
<evidence type="ECO:0000313" key="1">
    <source>
        <dbReference type="EMBL" id="MBB4053171.1"/>
    </source>
</evidence>
<sequence length="88" mass="10085">MTSNVLNERSVVLRLEFSIADAVQQRGLVPVIGAAIRARLAQRPTRYPQVPGHLREDVGLPPENEYRNLYSVPAQLWQFHPPDQDIRR</sequence>
<reference evidence="1 2" key="1">
    <citation type="submission" date="2020-08" db="EMBL/GenBank/DDBJ databases">
        <title>Genomic Encyclopedia of Type Strains, Phase IV (KMG-IV): sequencing the most valuable type-strain genomes for metagenomic binning, comparative biology and taxonomic classification.</title>
        <authorList>
            <person name="Goeker M."/>
        </authorList>
    </citation>
    <scope>NUCLEOTIDE SEQUENCE [LARGE SCALE GENOMIC DNA]</scope>
    <source>
        <strain evidence="1 2">DSM 23447</strain>
    </source>
</reference>
<proteinExistence type="predicted"/>
<dbReference type="AlphaFoldDB" id="A0A7W6NCZ0"/>
<gene>
    <name evidence="1" type="ORF">GGR20_002828</name>
</gene>
<organism evidence="1 2">
    <name type="scientific">Devosia subaequoris</name>
    <dbReference type="NCBI Taxonomy" id="395930"/>
    <lineage>
        <taxon>Bacteria</taxon>
        <taxon>Pseudomonadati</taxon>
        <taxon>Pseudomonadota</taxon>
        <taxon>Alphaproteobacteria</taxon>
        <taxon>Hyphomicrobiales</taxon>
        <taxon>Devosiaceae</taxon>
        <taxon>Devosia</taxon>
    </lineage>
</organism>
<name>A0A7W6NCZ0_9HYPH</name>
<accession>A0A7W6NCZ0</accession>
<comment type="caution">
    <text evidence="1">The sequence shown here is derived from an EMBL/GenBank/DDBJ whole genome shotgun (WGS) entry which is preliminary data.</text>
</comment>
<keyword evidence="2" id="KW-1185">Reference proteome</keyword>